<reference evidence="3 4" key="1">
    <citation type="submission" date="2020-02" db="EMBL/GenBank/DDBJ databases">
        <title>Complete genome sequence of Flavobacteriaceae bacterium.</title>
        <authorList>
            <person name="Kim S.-J."/>
            <person name="Kim Y.-S."/>
            <person name="Kim K.-H."/>
        </authorList>
    </citation>
    <scope>NUCLEOTIDE SEQUENCE [LARGE SCALE GENOMIC DNA]</scope>
    <source>
        <strain evidence="3 4">RR4-40</strain>
    </source>
</reference>
<dbReference type="PROSITE" id="PS51186">
    <property type="entry name" value="GNAT"/>
    <property type="match status" value="1"/>
</dbReference>
<dbReference type="GO" id="GO:0008080">
    <property type="term" value="F:N-acetyltransferase activity"/>
    <property type="evidence" value="ECO:0007669"/>
    <property type="project" value="InterPro"/>
</dbReference>
<dbReference type="Gene3D" id="3.40.630.30">
    <property type="match status" value="1"/>
</dbReference>
<accession>A0A6G6GK85</accession>
<gene>
    <name evidence="3" type="ORF">G5B37_04380</name>
</gene>
<keyword evidence="4" id="KW-1185">Reference proteome</keyword>
<evidence type="ECO:0000313" key="4">
    <source>
        <dbReference type="Proteomes" id="UP000505306"/>
    </source>
</evidence>
<dbReference type="InterPro" id="IPR016181">
    <property type="entry name" value="Acyl_CoA_acyltransferase"/>
</dbReference>
<keyword evidence="1 3" id="KW-0808">Transferase</keyword>
<dbReference type="CDD" id="cd04301">
    <property type="entry name" value="NAT_SF"/>
    <property type="match status" value="1"/>
</dbReference>
<organism evidence="3 4">
    <name type="scientific">Rasiella rasia</name>
    <dbReference type="NCBI Taxonomy" id="2744027"/>
    <lineage>
        <taxon>Bacteria</taxon>
        <taxon>Pseudomonadati</taxon>
        <taxon>Bacteroidota</taxon>
        <taxon>Flavobacteriia</taxon>
        <taxon>Flavobacteriales</taxon>
        <taxon>Flavobacteriaceae</taxon>
        <taxon>Rasiella</taxon>
    </lineage>
</organism>
<proteinExistence type="predicted"/>
<dbReference type="PANTHER" id="PTHR13947">
    <property type="entry name" value="GNAT FAMILY N-ACETYLTRANSFERASE"/>
    <property type="match status" value="1"/>
</dbReference>
<dbReference type="SUPFAM" id="SSF55729">
    <property type="entry name" value="Acyl-CoA N-acyltransferases (Nat)"/>
    <property type="match status" value="1"/>
</dbReference>
<feature type="domain" description="N-acetyltransferase" evidence="2">
    <location>
        <begin position="1"/>
        <end position="151"/>
    </location>
</feature>
<dbReference type="Proteomes" id="UP000505306">
    <property type="component" value="Chromosome"/>
</dbReference>
<sequence>MKIVPFHTDYAQAFYNLNIAWLEALFYVEAYDKEVLSKPEKYIINPGGHIFFAVADKTVLGTVALLNRGANSFELTKMAVLPEARGKNIGQQLMQHCLDFATEQNFEKLFLYSHRKLTNAIHIYRKYGFTEIPLETPNPYERSNIKMAYFF</sequence>
<dbReference type="InterPro" id="IPR000182">
    <property type="entry name" value="GNAT_dom"/>
</dbReference>
<dbReference type="PANTHER" id="PTHR13947:SF37">
    <property type="entry name" value="LD18367P"/>
    <property type="match status" value="1"/>
</dbReference>
<evidence type="ECO:0000259" key="2">
    <source>
        <dbReference type="PROSITE" id="PS51186"/>
    </source>
</evidence>
<dbReference type="InterPro" id="IPR050769">
    <property type="entry name" value="NAT_camello-type"/>
</dbReference>
<dbReference type="Pfam" id="PF00583">
    <property type="entry name" value="Acetyltransf_1"/>
    <property type="match status" value="1"/>
</dbReference>
<protein>
    <submittedName>
        <fullName evidence="3">GNAT family N-acetyltransferase</fullName>
    </submittedName>
</protein>
<dbReference type="KEGG" id="mgel:G5B37_04380"/>
<evidence type="ECO:0000313" key="3">
    <source>
        <dbReference type="EMBL" id="QIE58823.1"/>
    </source>
</evidence>
<dbReference type="EMBL" id="CP049057">
    <property type="protein sequence ID" value="QIE58823.1"/>
    <property type="molecule type" value="Genomic_DNA"/>
</dbReference>
<evidence type="ECO:0000256" key="1">
    <source>
        <dbReference type="ARBA" id="ARBA00022679"/>
    </source>
</evidence>
<dbReference type="RefSeq" id="WP_164678852.1">
    <property type="nucleotide sequence ID" value="NZ_CP049057.1"/>
</dbReference>
<name>A0A6G6GK85_9FLAO</name>
<dbReference type="AlphaFoldDB" id="A0A6G6GK85"/>